<dbReference type="PANTHER" id="PTHR38593">
    <property type="entry name" value="BLR2558 PROTEIN"/>
    <property type="match status" value="1"/>
</dbReference>
<dbReference type="Proteomes" id="UP000257136">
    <property type="component" value="Unassembled WGS sequence"/>
</dbReference>
<evidence type="ECO:0000313" key="2">
    <source>
        <dbReference type="EMBL" id="REH00769.1"/>
    </source>
</evidence>
<name>A0A3E0ERK4_9FLAO</name>
<proteinExistence type="predicted"/>
<dbReference type="AlphaFoldDB" id="A0A3E0ERK4"/>
<keyword evidence="3" id="KW-1185">Reference proteome</keyword>
<dbReference type="Pfam" id="PF13628">
    <property type="entry name" value="DUF4142"/>
    <property type="match status" value="1"/>
</dbReference>
<comment type="caution">
    <text evidence="2">The sequence shown here is derived from an EMBL/GenBank/DDBJ whole genome shotgun (WGS) entry which is preliminary data.</text>
</comment>
<dbReference type="InterPro" id="IPR012347">
    <property type="entry name" value="Ferritin-like"/>
</dbReference>
<protein>
    <submittedName>
        <fullName evidence="2">Putative membrane protein</fullName>
    </submittedName>
</protein>
<gene>
    <name evidence="2" type="ORF">C8P67_10213</name>
</gene>
<evidence type="ECO:0000313" key="3">
    <source>
        <dbReference type="Proteomes" id="UP000257136"/>
    </source>
</evidence>
<dbReference type="InterPro" id="IPR025419">
    <property type="entry name" value="DUF4142"/>
</dbReference>
<sequence length="192" mass="21777">MKKIINFSKVVLGAGMLLFTMNSCKQEPKREDPVEAAEEINDEKIENNEVKDDASFLTEATEINIKEIEIGKLAKQKAASTDIKKYAQMLIDDHTKALEELKAVANENTITLPAAISNEGKEDYDKLNEKSGVEFDKEFIDMMVDGHEKAVDKMTEISQKATNEDFKLWASRQTSTFLTHFEQAKKLKEKIK</sequence>
<dbReference type="PANTHER" id="PTHR38593:SF1">
    <property type="entry name" value="BLR2558 PROTEIN"/>
    <property type="match status" value="1"/>
</dbReference>
<reference evidence="2 3" key="1">
    <citation type="submission" date="2018-08" db="EMBL/GenBank/DDBJ databases">
        <title>Genomic Encyclopedia of Archaeal and Bacterial Type Strains, Phase II (KMG-II): from individual species to whole genera.</title>
        <authorList>
            <person name="Goeker M."/>
        </authorList>
    </citation>
    <scope>NUCLEOTIDE SEQUENCE [LARGE SCALE GENOMIC DNA]</scope>
    <source>
        <strain evidence="2 3">DSM 100880</strain>
    </source>
</reference>
<accession>A0A3E0ERK4</accession>
<evidence type="ECO:0000259" key="1">
    <source>
        <dbReference type="Pfam" id="PF13628"/>
    </source>
</evidence>
<dbReference type="Gene3D" id="1.20.1260.10">
    <property type="match status" value="1"/>
</dbReference>
<organism evidence="2 3">
    <name type="scientific">Flavobacterium aquicola</name>
    <dbReference type="NCBI Taxonomy" id="1682742"/>
    <lineage>
        <taxon>Bacteria</taxon>
        <taxon>Pseudomonadati</taxon>
        <taxon>Bacteroidota</taxon>
        <taxon>Flavobacteriia</taxon>
        <taxon>Flavobacteriales</taxon>
        <taxon>Flavobacteriaceae</taxon>
        <taxon>Flavobacterium</taxon>
    </lineage>
</organism>
<feature type="domain" description="DUF4142" evidence="1">
    <location>
        <begin position="52"/>
        <end position="187"/>
    </location>
</feature>
<dbReference type="RefSeq" id="WP_115810140.1">
    <property type="nucleotide sequence ID" value="NZ_QUNI01000002.1"/>
</dbReference>
<dbReference type="EMBL" id="QUNI01000002">
    <property type="protein sequence ID" value="REH00769.1"/>
    <property type="molecule type" value="Genomic_DNA"/>
</dbReference>
<dbReference type="OrthoDB" id="883203at2"/>